<evidence type="ECO:0000313" key="7">
    <source>
        <dbReference type="Proteomes" id="UP001248067"/>
    </source>
</evidence>
<dbReference type="InterPro" id="IPR036390">
    <property type="entry name" value="WH_DNA-bd_sf"/>
</dbReference>
<dbReference type="CDD" id="cd08422">
    <property type="entry name" value="PBP2_CrgA_like"/>
    <property type="match status" value="1"/>
</dbReference>
<evidence type="ECO:0000256" key="4">
    <source>
        <dbReference type="ARBA" id="ARBA00023163"/>
    </source>
</evidence>
<evidence type="ECO:0000256" key="1">
    <source>
        <dbReference type="ARBA" id="ARBA00009437"/>
    </source>
</evidence>
<gene>
    <name evidence="6" type="primary">dmlR_18</name>
    <name evidence="6" type="ORF">FEQ00_02077</name>
</gene>
<name>A0ABU2E1B8_9BURK</name>
<keyword evidence="7" id="KW-1185">Reference proteome</keyword>
<dbReference type="InterPro" id="IPR058163">
    <property type="entry name" value="LysR-type_TF_proteobact-type"/>
</dbReference>
<evidence type="ECO:0000256" key="3">
    <source>
        <dbReference type="ARBA" id="ARBA00023125"/>
    </source>
</evidence>
<dbReference type="InterPro" id="IPR005119">
    <property type="entry name" value="LysR_subst-bd"/>
</dbReference>
<dbReference type="Proteomes" id="UP001248067">
    <property type="component" value="Unassembled WGS sequence"/>
</dbReference>
<dbReference type="RefSeq" id="WP_175894989.1">
    <property type="nucleotide sequence ID" value="NZ_CADFDQ010000009.1"/>
</dbReference>
<evidence type="ECO:0000313" key="6">
    <source>
        <dbReference type="EMBL" id="MDR8753662.1"/>
    </source>
</evidence>
<dbReference type="InterPro" id="IPR036388">
    <property type="entry name" value="WH-like_DNA-bd_sf"/>
</dbReference>
<dbReference type="SUPFAM" id="SSF46785">
    <property type="entry name" value="Winged helix' DNA-binding domain"/>
    <property type="match status" value="1"/>
</dbReference>
<accession>A0ABU2E1B8</accession>
<dbReference type="PANTHER" id="PTHR30537:SF5">
    <property type="entry name" value="HTH-TYPE TRANSCRIPTIONAL ACTIVATOR TTDR-RELATED"/>
    <property type="match status" value="1"/>
</dbReference>
<dbReference type="PANTHER" id="PTHR30537">
    <property type="entry name" value="HTH-TYPE TRANSCRIPTIONAL REGULATOR"/>
    <property type="match status" value="1"/>
</dbReference>
<dbReference type="InterPro" id="IPR000847">
    <property type="entry name" value="LysR_HTH_N"/>
</dbReference>
<dbReference type="Gene3D" id="1.10.10.10">
    <property type="entry name" value="Winged helix-like DNA-binding domain superfamily/Winged helix DNA-binding domain"/>
    <property type="match status" value="1"/>
</dbReference>
<dbReference type="PROSITE" id="PS50931">
    <property type="entry name" value="HTH_LYSR"/>
    <property type="match status" value="1"/>
</dbReference>
<feature type="domain" description="HTH lysR-type" evidence="5">
    <location>
        <begin position="1"/>
        <end position="59"/>
    </location>
</feature>
<dbReference type="EMBL" id="VJSY01000013">
    <property type="protein sequence ID" value="MDR8753662.1"/>
    <property type="molecule type" value="Genomic_DNA"/>
</dbReference>
<evidence type="ECO:0000259" key="5">
    <source>
        <dbReference type="PROSITE" id="PS50931"/>
    </source>
</evidence>
<comment type="similarity">
    <text evidence="1">Belongs to the LysR transcriptional regulatory family.</text>
</comment>
<protein>
    <submittedName>
        <fullName evidence="6">HTH-type transcriptional regulator DmlR</fullName>
    </submittedName>
</protein>
<dbReference type="Gene3D" id="3.40.190.290">
    <property type="match status" value="1"/>
</dbReference>
<evidence type="ECO:0000256" key="2">
    <source>
        <dbReference type="ARBA" id="ARBA00023015"/>
    </source>
</evidence>
<keyword evidence="4" id="KW-0804">Transcription</keyword>
<organism evidence="6 7">
    <name type="scientific">Burkholderia pseudomultivorans</name>
    <dbReference type="NCBI Taxonomy" id="1207504"/>
    <lineage>
        <taxon>Bacteria</taxon>
        <taxon>Pseudomonadati</taxon>
        <taxon>Pseudomonadota</taxon>
        <taxon>Betaproteobacteria</taxon>
        <taxon>Burkholderiales</taxon>
        <taxon>Burkholderiaceae</taxon>
        <taxon>Burkholderia</taxon>
        <taxon>Burkholderia cepacia complex</taxon>
    </lineage>
</organism>
<keyword evidence="3" id="KW-0238">DNA-binding</keyword>
<dbReference type="Pfam" id="PF03466">
    <property type="entry name" value="LysR_substrate"/>
    <property type="match status" value="1"/>
</dbReference>
<sequence length="309" mass="34032">MDYFAAVRAFLYAADLGSFNKAADQLQVKTSTVSRHIAELERDLGIALFNRSTRGLALTEGGHVFREQGAAAIRMLDEACVATSSLNASPQGLLRVTMPTAFGRRHVVAHIPEFMRRYPHIDVDVVMTDEILNFVATRVDVAIRVGVLPDSQLMARRLANHTSVICASPDHVRRCGMPLSPAQLRTHPAIRFAIAGDDSWFLAPHSGADGQEEAVEVKLRGRLRANNMEAILDLAIAGSGAALLPLWAIGDALRTGLLVRLLPDWQGQATSSPPAIWGVYPRKKTVSSKVRAFLDFYSDMFSRERYWEP</sequence>
<comment type="caution">
    <text evidence="6">The sequence shown here is derived from an EMBL/GenBank/DDBJ whole genome shotgun (WGS) entry which is preliminary data.</text>
</comment>
<keyword evidence="2" id="KW-0805">Transcription regulation</keyword>
<dbReference type="Pfam" id="PF00126">
    <property type="entry name" value="HTH_1"/>
    <property type="match status" value="1"/>
</dbReference>
<reference evidence="6 7" key="1">
    <citation type="submission" date="2019-06" db="EMBL/GenBank/DDBJ databases">
        <title>Evolution of Burkholderia multivorans in the lungs of Cystic Fibrosis patients.</title>
        <authorList>
            <person name="Moreira L.M."/>
        </authorList>
    </citation>
    <scope>NUCLEOTIDE SEQUENCE [LARGE SCALE GENOMIC DNA]</scope>
    <source>
        <strain evidence="6 7">VC13239</strain>
    </source>
</reference>
<dbReference type="SUPFAM" id="SSF53850">
    <property type="entry name" value="Periplasmic binding protein-like II"/>
    <property type="match status" value="1"/>
</dbReference>
<proteinExistence type="inferred from homology"/>